<evidence type="ECO:0000256" key="8">
    <source>
        <dbReference type="PROSITE-ProRule" id="PRU01360"/>
    </source>
</evidence>
<reference evidence="14" key="1">
    <citation type="journal article" date="2019" name="Int. J. Syst. Evol. Microbiol.">
        <title>The Global Catalogue of Microorganisms (GCM) 10K type strain sequencing project: providing services to taxonomists for standard genome sequencing and annotation.</title>
        <authorList>
            <consortium name="The Broad Institute Genomics Platform"/>
            <consortium name="The Broad Institute Genome Sequencing Center for Infectious Disease"/>
            <person name="Wu L."/>
            <person name="Ma J."/>
        </authorList>
    </citation>
    <scope>NUCLEOTIDE SEQUENCE [LARGE SCALE GENOMIC DNA]</scope>
    <source>
        <strain evidence="14">CGMCC 1.12851</strain>
    </source>
</reference>
<dbReference type="Proteomes" id="UP000614261">
    <property type="component" value="Unassembled WGS sequence"/>
</dbReference>
<dbReference type="InterPro" id="IPR039426">
    <property type="entry name" value="TonB-dep_rcpt-like"/>
</dbReference>
<keyword evidence="10" id="KW-0732">Signal</keyword>
<dbReference type="PANTHER" id="PTHR40980:SF4">
    <property type="entry name" value="TONB-DEPENDENT RECEPTOR-LIKE BETA-BARREL DOMAIN-CONTAINING PROTEIN"/>
    <property type="match status" value="1"/>
</dbReference>
<dbReference type="Gene3D" id="2.40.170.20">
    <property type="entry name" value="TonB-dependent receptor, beta-barrel domain"/>
    <property type="match status" value="1"/>
</dbReference>
<comment type="subcellular location">
    <subcellularLocation>
        <location evidence="1 8">Cell outer membrane</location>
        <topology evidence="1 8">Multi-pass membrane protein</topology>
    </subcellularLocation>
</comment>
<evidence type="ECO:0000259" key="12">
    <source>
        <dbReference type="Pfam" id="PF07715"/>
    </source>
</evidence>
<dbReference type="Pfam" id="PF13620">
    <property type="entry name" value="CarboxypepD_reg"/>
    <property type="match status" value="1"/>
</dbReference>
<dbReference type="EMBL" id="BMGD01000004">
    <property type="protein sequence ID" value="GGB68084.1"/>
    <property type="molecule type" value="Genomic_DNA"/>
</dbReference>
<keyword evidence="5 9" id="KW-0798">TonB box</keyword>
<dbReference type="Gene3D" id="2.60.40.1120">
    <property type="entry name" value="Carboxypeptidase-like, regulatory domain"/>
    <property type="match status" value="1"/>
</dbReference>
<feature type="domain" description="TonB-dependent receptor-like beta-barrel" evidence="11">
    <location>
        <begin position="458"/>
        <end position="917"/>
    </location>
</feature>
<keyword evidence="7 8" id="KW-0998">Cell outer membrane</keyword>
<dbReference type="InterPro" id="IPR036942">
    <property type="entry name" value="Beta-barrel_TonB_sf"/>
</dbReference>
<dbReference type="Pfam" id="PF07715">
    <property type="entry name" value="Plug"/>
    <property type="match status" value="1"/>
</dbReference>
<feature type="chain" id="PRO_5045944060" evidence="10">
    <location>
        <begin position="34"/>
        <end position="952"/>
    </location>
</feature>
<accession>A0ABQ1JG29</accession>
<dbReference type="Gene3D" id="2.170.130.10">
    <property type="entry name" value="TonB-dependent receptor, plug domain"/>
    <property type="match status" value="1"/>
</dbReference>
<keyword evidence="4 8" id="KW-0812">Transmembrane</keyword>
<gene>
    <name evidence="13" type="ORF">GCM10010833_24100</name>
</gene>
<dbReference type="InterPro" id="IPR012910">
    <property type="entry name" value="Plug_dom"/>
</dbReference>
<name>A0ABQ1JG29_9SPHN</name>
<evidence type="ECO:0000256" key="9">
    <source>
        <dbReference type="RuleBase" id="RU003357"/>
    </source>
</evidence>
<organism evidence="13 14">
    <name type="scientific">Blastomonas aquatica</name>
    <dbReference type="NCBI Taxonomy" id="1510276"/>
    <lineage>
        <taxon>Bacteria</taxon>
        <taxon>Pseudomonadati</taxon>
        <taxon>Pseudomonadota</taxon>
        <taxon>Alphaproteobacteria</taxon>
        <taxon>Sphingomonadales</taxon>
        <taxon>Sphingomonadaceae</taxon>
        <taxon>Blastomonas</taxon>
    </lineage>
</organism>
<sequence>MITAYRAARSVSYRSLALALALGAASFASPAIAGEVTGTVTDIDATRALQAVDVRIIELNRTATTSRDGTFRFTDIPAGTYTLEARYVGAPLFTTSISVDETGVIAVPVRLGVADGNDILVVGQAANQASALSRQRAADGVSSVLTRDAIGQFPDQNVAESLRRLPGLNILNDQGEGRFVAVRGLDPNLNSTSINGVRVPSPDGDNRSVALDVISSDIIESIEVKKSLTPDMDGDTIGASIEINTTSAFDRKKDLFSVKAEGSYNDLANTLTPRLSLDFSKKIGDDFGVAGGISYYQRKFASDNIETGGWGTSDDGIDFADEVDFRDYDVERKRISATLNFDARLSDATKLYLRGLYSQFDDQEFRRRLVFVFDEAPTSGTANTALFDDADGRIEVRRDNKDRFESQKIRTISLGGETETGPWKFTYSGSWAKSGEREDGSIDPVRFRSRFEDDGLSVNFNYADDMIPRYAIPTGRGAFTNPALYEFNRAEISSLFDAQDEEFTLRADLAHRFGLASGEFTVQAGAKSRWREKFLNYNLDFYDGFDGPDLLLSDFVGPQTYGLADISPAVDKRLFSRFFRDNIGQFELNSLESSFGSSVEDFIVNEDVLAGYLMGRYDSADLRIIGGVRVERTKNDIRASLVELVEEGAIRGGVELDEDTVFVTPNRFERNYTNWLPSLTVRYEPAPNVVLRAGGFRSLVRPNLADLAPRFVVEENDGNERQGEFGNPALQPYKAWNLDLSAEYYFSRNGAISGGFFYKNIEDFIVSATFNNPATDPFGGVINGIAYDEASIPLNGESATIKGFEFSYQQVLDFLPSPLDGILVNVNYTYTDAKSTLFDGREITLPAASKNTFNLVLGYEKGPISLRAAGTYRDRYLDEIGGAADEDRIVDEHFQIDLSGRVEVLPGVRVFAEAINIGDRPYFAYQNLNNRRRLLQYEEYSFTLKFGISAAF</sequence>
<keyword evidence="6 8" id="KW-0472">Membrane</keyword>
<evidence type="ECO:0000256" key="6">
    <source>
        <dbReference type="ARBA" id="ARBA00023136"/>
    </source>
</evidence>
<evidence type="ECO:0000256" key="4">
    <source>
        <dbReference type="ARBA" id="ARBA00022692"/>
    </source>
</evidence>
<evidence type="ECO:0000256" key="5">
    <source>
        <dbReference type="ARBA" id="ARBA00023077"/>
    </source>
</evidence>
<evidence type="ECO:0000313" key="13">
    <source>
        <dbReference type="EMBL" id="GGB68084.1"/>
    </source>
</evidence>
<dbReference type="SUPFAM" id="SSF49452">
    <property type="entry name" value="Starch-binding domain-like"/>
    <property type="match status" value="1"/>
</dbReference>
<evidence type="ECO:0000256" key="7">
    <source>
        <dbReference type="ARBA" id="ARBA00023237"/>
    </source>
</evidence>
<keyword evidence="14" id="KW-1185">Reference proteome</keyword>
<dbReference type="InterPro" id="IPR013784">
    <property type="entry name" value="Carb-bd-like_fold"/>
</dbReference>
<evidence type="ECO:0000256" key="10">
    <source>
        <dbReference type="SAM" id="SignalP"/>
    </source>
</evidence>
<feature type="domain" description="TonB-dependent receptor plug" evidence="12">
    <location>
        <begin position="136"/>
        <end position="235"/>
    </location>
</feature>
<evidence type="ECO:0000256" key="2">
    <source>
        <dbReference type="ARBA" id="ARBA00022448"/>
    </source>
</evidence>
<dbReference type="PANTHER" id="PTHR40980">
    <property type="entry name" value="PLUG DOMAIN-CONTAINING PROTEIN"/>
    <property type="match status" value="1"/>
</dbReference>
<keyword evidence="13" id="KW-0675">Receptor</keyword>
<evidence type="ECO:0000313" key="14">
    <source>
        <dbReference type="Proteomes" id="UP000614261"/>
    </source>
</evidence>
<evidence type="ECO:0000259" key="11">
    <source>
        <dbReference type="Pfam" id="PF00593"/>
    </source>
</evidence>
<dbReference type="RefSeq" id="WP_188514694.1">
    <property type="nucleotide sequence ID" value="NZ_BMGD01000004.1"/>
</dbReference>
<dbReference type="PROSITE" id="PS52016">
    <property type="entry name" value="TONB_DEPENDENT_REC_3"/>
    <property type="match status" value="1"/>
</dbReference>
<evidence type="ECO:0000256" key="1">
    <source>
        <dbReference type="ARBA" id="ARBA00004571"/>
    </source>
</evidence>
<dbReference type="SUPFAM" id="SSF56935">
    <property type="entry name" value="Porins"/>
    <property type="match status" value="1"/>
</dbReference>
<dbReference type="CDD" id="cd01347">
    <property type="entry name" value="ligand_gated_channel"/>
    <property type="match status" value="1"/>
</dbReference>
<dbReference type="InterPro" id="IPR010104">
    <property type="entry name" value="TonB_rcpt_bac"/>
</dbReference>
<comment type="caution">
    <text evidence="13">The sequence shown here is derived from an EMBL/GenBank/DDBJ whole genome shotgun (WGS) entry which is preliminary data.</text>
</comment>
<dbReference type="InterPro" id="IPR000531">
    <property type="entry name" value="Beta-barrel_TonB"/>
</dbReference>
<evidence type="ECO:0000256" key="3">
    <source>
        <dbReference type="ARBA" id="ARBA00022452"/>
    </source>
</evidence>
<dbReference type="InterPro" id="IPR037066">
    <property type="entry name" value="Plug_dom_sf"/>
</dbReference>
<comment type="similarity">
    <text evidence="8 9">Belongs to the TonB-dependent receptor family.</text>
</comment>
<proteinExistence type="inferred from homology"/>
<protein>
    <submittedName>
        <fullName evidence="13">TonB-dependent receptor</fullName>
    </submittedName>
</protein>
<keyword evidence="2 8" id="KW-0813">Transport</keyword>
<dbReference type="Pfam" id="PF00593">
    <property type="entry name" value="TonB_dep_Rec_b-barrel"/>
    <property type="match status" value="1"/>
</dbReference>
<dbReference type="NCBIfam" id="TIGR01782">
    <property type="entry name" value="TonB-Xanth-Caul"/>
    <property type="match status" value="1"/>
</dbReference>
<keyword evidence="3 8" id="KW-1134">Transmembrane beta strand</keyword>
<feature type="signal peptide" evidence="10">
    <location>
        <begin position="1"/>
        <end position="33"/>
    </location>
</feature>